<accession>A0A0D2B8U0</accession>
<name>A0A0D2B8U0_9EURO</name>
<dbReference type="Pfam" id="PF04082">
    <property type="entry name" value="Fungal_trans"/>
    <property type="match status" value="1"/>
</dbReference>
<dbReference type="PANTHER" id="PTHR47425">
    <property type="entry name" value="FARB-RELATED"/>
    <property type="match status" value="1"/>
</dbReference>
<dbReference type="OrthoDB" id="4161332at2759"/>
<dbReference type="InterPro" id="IPR052761">
    <property type="entry name" value="Fungal_Detox/Toxin_TFs"/>
</dbReference>
<reference evidence="3 4" key="1">
    <citation type="submission" date="2015-01" db="EMBL/GenBank/DDBJ databases">
        <title>The Genome Sequence of Cladophialophora immunda CBS83496.</title>
        <authorList>
            <consortium name="The Broad Institute Genomics Platform"/>
            <person name="Cuomo C."/>
            <person name="de Hoog S."/>
            <person name="Gorbushina A."/>
            <person name="Stielow B."/>
            <person name="Teixiera M."/>
            <person name="Abouelleil A."/>
            <person name="Chapman S.B."/>
            <person name="Priest M."/>
            <person name="Young S.K."/>
            <person name="Wortman J."/>
            <person name="Nusbaum C."/>
            <person name="Birren B."/>
        </authorList>
    </citation>
    <scope>NUCLEOTIDE SEQUENCE [LARGE SCALE GENOMIC DNA]</scope>
    <source>
        <strain evidence="3 4">CBS 83496</strain>
    </source>
</reference>
<keyword evidence="4" id="KW-1185">Reference proteome</keyword>
<evidence type="ECO:0000313" key="3">
    <source>
        <dbReference type="EMBL" id="KIW34022.1"/>
    </source>
</evidence>
<dbReference type="InterPro" id="IPR007219">
    <property type="entry name" value="XnlR_reg_dom"/>
</dbReference>
<protein>
    <recommendedName>
        <fullName evidence="2">Xylanolytic transcriptional activator regulatory domain-containing protein</fullName>
    </recommendedName>
</protein>
<dbReference type="Proteomes" id="UP000054466">
    <property type="component" value="Unassembled WGS sequence"/>
</dbReference>
<dbReference type="STRING" id="569365.A0A0D2B8U0"/>
<dbReference type="HOGENOM" id="CLU_006329_9_2_1"/>
<feature type="domain" description="Xylanolytic transcriptional activator regulatory" evidence="2">
    <location>
        <begin position="129"/>
        <end position="380"/>
    </location>
</feature>
<dbReference type="GO" id="GO:0008270">
    <property type="term" value="F:zinc ion binding"/>
    <property type="evidence" value="ECO:0007669"/>
    <property type="project" value="InterPro"/>
</dbReference>
<dbReference type="GeneID" id="27340018"/>
<evidence type="ECO:0000313" key="4">
    <source>
        <dbReference type="Proteomes" id="UP000054466"/>
    </source>
</evidence>
<organism evidence="3 4">
    <name type="scientific">Cladophialophora immunda</name>
    <dbReference type="NCBI Taxonomy" id="569365"/>
    <lineage>
        <taxon>Eukaryota</taxon>
        <taxon>Fungi</taxon>
        <taxon>Dikarya</taxon>
        <taxon>Ascomycota</taxon>
        <taxon>Pezizomycotina</taxon>
        <taxon>Eurotiomycetes</taxon>
        <taxon>Chaetothyriomycetidae</taxon>
        <taxon>Chaetothyriales</taxon>
        <taxon>Herpotrichiellaceae</taxon>
        <taxon>Cladophialophora</taxon>
    </lineage>
</organism>
<dbReference type="GO" id="GO:0003677">
    <property type="term" value="F:DNA binding"/>
    <property type="evidence" value="ECO:0007669"/>
    <property type="project" value="InterPro"/>
</dbReference>
<proteinExistence type="predicted"/>
<gene>
    <name evidence="3" type="ORF">PV07_00824</name>
</gene>
<dbReference type="RefSeq" id="XP_016254238.1">
    <property type="nucleotide sequence ID" value="XM_016387310.1"/>
</dbReference>
<keyword evidence="1" id="KW-0539">Nucleus</keyword>
<dbReference type="EMBL" id="KN847040">
    <property type="protein sequence ID" value="KIW34022.1"/>
    <property type="molecule type" value="Genomic_DNA"/>
</dbReference>
<dbReference type="GO" id="GO:0006351">
    <property type="term" value="P:DNA-templated transcription"/>
    <property type="evidence" value="ECO:0007669"/>
    <property type="project" value="InterPro"/>
</dbReference>
<sequence length="732" mass="82385">MDFSTCDVYAARIQSAKVVELEQSTTLGLSSDNPDWKLPDGPRITVQSRSELSASLLDSMPPFHNIQNSYTTLGRRVDRTLCGTDVIYSYYPFLSADALPQLMYEDVQYLERLGCYRVPSRALLDEFVKAYFRYIHPHQPILDEGDFWRVYTSPPTAQPRTISIFVFQAMLFAACSFVSFSTIHQLGFDGFHDVRATFYRRAKALFHIDSYRDTLSSAQGALLLTHYVSSSDAKVNTYWLSNAIYLAKSVNIHRRESRDSLNKATVQGWSQFERLWCCCLLRDRLLALGLRRSMQIDAEDTVLSEIEDIVLPTKAEESMVYDSTTKLALTRSFSALCSLAAPIKRTLGILSLDPPYSDTEETTMASDKIQACSERLDHWFTKSKVDCNVDGSTNTALILHKNIMYIYYHSAKVALWNHAMYISVTHGCAMHMDLSEGRREVERAIQGIDASLQQISDHGMLSFMPIAIVAHIAIPLVQHILNIKAHGKQHVVSSQKRLSVYITALSGLKERYEGVDRVLCHIRQIVMCLDAHEMPSSLSSDSQLRGDSSSNNSDRVDNLIHLPRLFLREMIAVQLALAKGQYPEEHELHPRLASRAGSDAYSTCTCLSHESWNLPDLGDAFDSLMDILSPAGLPGSQQPENVYVNCGTMTEKPNSLAIVGDFDHFPEVLSDIEVENWVKLEKSFVGIKRSIRNLVIMHPIPLHFGRSDEDYTQGQGPKSALSIMIAVYLGYM</sequence>
<evidence type="ECO:0000256" key="1">
    <source>
        <dbReference type="ARBA" id="ARBA00023242"/>
    </source>
</evidence>
<evidence type="ECO:0000259" key="2">
    <source>
        <dbReference type="Pfam" id="PF04082"/>
    </source>
</evidence>
<dbReference type="VEuPathDB" id="FungiDB:PV07_00824"/>
<dbReference type="CDD" id="cd12148">
    <property type="entry name" value="fungal_TF_MHR"/>
    <property type="match status" value="1"/>
</dbReference>
<dbReference type="AlphaFoldDB" id="A0A0D2B8U0"/>
<dbReference type="PANTHER" id="PTHR47425:SF2">
    <property type="entry name" value="FARB-RELATED"/>
    <property type="match status" value="1"/>
</dbReference>